<evidence type="ECO:0000313" key="3">
    <source>
        <dbReference type="EMBL" id="SUX18971.1"/>
    </source>
</evidence>
<dbReference type="SUPFAM" id="SSF81442">
    <property type="entry name" value="Cytochrome c oxidase subunit I-like"/>
    <property type="match status" value="1"/>
</dbReference>
<evidence type="ECO:0000259" key="2">
    <source>
        <dbReference type="Pfam" id="PF22085"/>
    </source>
</evidence>
<evidence type="ECO:0000313" key="4">
    <source>
        <dbReference type="Proteomes" id="UP000254572"/>
    </source>
</evidence>
<feature type="transmembrane region" description="Helical" evidence="1">
    <location>
        <begin position="486"/>
        <end position="507"/>
    </location>
</feature>
<dbReference type="OrthoDB" id="9767153at2"/>
<dbReference type="InterPro" id="IPR000883">
    <property type="entry name" value="Cyt_C_Oxase_1"/>
</dbReference>
<keyword evidence="4" id="KW-1185">Reference proteome</keyword>
<name>A0A381DZX5_9GAMM</name>
<keyword evidence="1" id="KW-1133">Transmembrane helix</keyword>
<dbReference type="RefSeq" id="WP_115610703.1">
    <property type="nucleotide sequence ID" value="NZ_JBHLZC010000001.1"/>
</dbReference>
<keyword evidence="3" id="KW-0560">Oxidoreductase</keyword>
<feature type="transmembrane region" description="Helical" evidence="1">
    <location>
        <begin position="335"/>
        <end position="357"/>
    </location>
</feature>
<sequence>MKEFKRMWIVLGLITIGSFILLGYFGKEVYNEKPPIPTAFVDEDGKTLFTEDDIMAGQSAWQSIGGMSVGTVWGHGAYQAPDWTADWIHREVLGWLEQQAQREFGKSYADLSERDQATLHYDAQQAFRKNTYNKETGKVTLSADRVRSIEAVAAYYDKLFSDDPSLHKLREAYAMKENTLPKAESRAKLNAFFFWSAWAASTNRPDQNVTYTNNWPHEPLIGNQPTAENVIWSIISVVTLIFGIGCVIWIWAFFTHHEHEEPAVPARDPLTLVKLTPSQKALGKYLLIVAALFFVQVMLGGFTAHYTVEGQDFYGIPVADWLPYSLTRTWHIQSAIFWIATGFLAGGLFLVPIINGGKDPKFQKLGVDLLFWALIIVVAGSFLGQFVALKGWMNEKLNFWLGHQGYEFVEIGRLWQIALFAGLVFWLILMLRGIWAAFKAPGDKSLLILFTLAAAAIGLFYAPALFYGEHTHISVMEYWRWWVVHLWVEGFFEVFATSAVGFIFYNLGMVSKRAATAAALLAAMMFLIGGIPGTFHHIYFAGTTTPIMAVGALFSALEVVPLVLLGYEAFDNWTAQHKADWMKPMRWPLTFFIAVSFWNMLGAGVFGFLINPPISLYYLQGLNTTPNHGHAALFGVYGFLALGFTLMVLRYIRPTMKWNEKLMFTAFWSMNLGLILMLFTSLLPIGIIQANATINEGLWWARSAEFIEQNPIIHTLRWFRTVGDVVFILGAVAFGAQIVKGLLHREGGDAPAGKTETPVVPAVAETAPAVTITETINS</sequence>
<feature type="transmembrane region" description="Helical" evidence="1">
    <location>
        <begin position="514"/>
        <end position="535"/>
    </location>
</feature>
<feature type="domain" description="Nitric oxide reductase subunit B cytochrome c-like" evidence="2">
    <location>
        <begin position="37"/>
        <end position="217"/>
    </location>
</feature>
<dbReference type="EMBL" id="UFUW01000001">
    <property type="protein sequence ID" value="SUX18971.1"/>
    <property type="molecule type" value="Genomic_DNA"/>
</dbReference>
<accession>A0A381DZX5</accession>
<reference evidence="3 4" key="1">
    <citation type="submission" date="2018-06" db="EMBL/GenBank/DDBJ databases">
        <authorList>
            <consortium name="Pathogen Informatics"/>
            <person name="Doyle S."/>
        </authorList>
    </citation>
    <scope>NUCLEOTIDE SEQUENCE [LARGE SCALE GENOMIC DNA]</scope>
    <source>
        <strain evidence="3 4">NCTC13294</strain>
    </source>
</reference>
<feature type="transmembrane region" description="Helical" evidence="1">
    <location>
        <begin position="230"/>
        <end position="254"/>
    </location>
</feature>
<feature type="transmembrane region" description="Helical" evidence="1">
    <location>
        <begin position="664"/>
        <end position="688"/>
    </location>
</feature>
<dbReference type="GO" id="GO:0020037">
    <property type="term" value="F:heme binding"/>
    <property type="evidence" value="ECO:0007669"/>
    <property type="project" value="InterPro"/>
</dbReference>
<dbReference type="Pfam" id="PF22085">
    <property type="entry name" value="NorB_cytochrome_c-like"/>
    <property type="match status" value="1"/>
</dbReference>
<proteinExistence type="predicted"/>
<dbReference type="GO" id="GO:0009060">
    <property type="term" value="P:aerobic respiration"/>
    <property type="evidence" value="ECO:0007669"/>
    <property type="project" value="InterPro"/>
</dbReference>
<dbReference type="Gene3D" id="1.20.210.10">
    <property type="entry name" value="Cytochrome c oxidase-like, subunit I domain"/>
    <property type="match status" value="1"/>
</dbReference>
<feature type="transmembrane region" description="Helical" evidence="1">
    <location>
        <begin position="446"/>
        <end position="466"/>
    </location>
</feature>
<feature type="transmembrane region" description="Helical" evidence="1">
    <location>
        <begin position="587"/>
        <end position="610"/>
    </location>
</feature>
<evidence type="ECO:0000256" key="1">
    <source>
        <dbReference type="SAM" id="Phobius"/>
    </source>
</evidence>
<dbReference type="PANTHER" id="PTHR10422:SF38">
    <property type="entry name" value="CYTOCHROME B SUBUNIT OF NITRIC OXIDE REDUCTASE"/>
    <property type="match status" value="1"/>
</dbReference>
<dbReference type="GO" id="GO:0016020">
    <property type="term" value="C:membrane"/>
    <property type="evidence" value="ECO:0007669"/>
    <property type="project" value="InterPro"/>
</dbReference>
<keyword evidence="1" id="KW-0472">Membrane</keyword>
<dbReference type="InterPro" id="IPR036927">
    <property type="entry name" value="Cyt_c_oxase-like_su1_sf"/>
</dbReference>
<dbReference type="AlphaFoldDB" id="A0A381DZX5"/>
<dbReference type="PANTHER" id="PTHR10422">
    <property type="entry name" value="CYTOCHROME C OXIDASE SUBUNIT 1"/>
    <property type="match status" value="1"/>
</dbReference>
<feature type="transmembrane region" description="Helical" evidence="1">
    <location>
        <begin position="630"/>
        <end position="652"/>
    </location>
</feature>
<dbReference type="InterPro" id="IPR054309">
    <property type="entry name" value="NorB_cytochrome_c-like"/>
</dbReference>
<gene>
    <name evidence="3" type="primary">norB_1</name>
    <name evidence="3" type="ORF">NCTC13294_00403</name>
</gene>
<dbReference type="Proteomes" id="UP000254572">
    <property type="component" value="Unassembled WGS sequence"/>
</dbReference>
<organism evidence="3 4">
    <name type="scientific">Cardiobacterium valvarum</name>
    <dbReference type="NCBI Taxonomy" id="194702"/>
    <lineage>
        <taxon>Bacteria</taxon>
        <taxon>Pseudomonadati</taxon>
        <taxon>Pseudomonadota</taxon>
        <taxon>Gammaproteobacteria</taxon>
        <taxon>Cardiobacteriales</taxon>
        <taxon>Cardiobacteriaceae</taxon>
        <taxon>Cardiobacterium</taxon>
    </lineage>
</organism>
<feature type="transmembrane region" description="Helical" evidence="1">
    <location>
        <begin position="285"/>
        <end position="308"/>
    </location>
</feature>
<dbReference type="GO" id="GO:0004129">
    <property type="term" value="F:cytochrome-c oxidase activity"/>
    <property type="evidence" value="ECO:0007669"/>
    <property type="project" value="InterPro"/>
</dbReference>
<dbReference type="EC" id="1.7.2.5" evidence="3"/>
<feature type="transmembrane region" description="Helical" evidence="1">
    <location>
        <begin position="547"/>
        <end position="567"/>
    </location>
</feature>
<protein>
    <submittedName>
        <fullName evidence="3">Nitric oxide reductase subunit B</fullName>
        <ecNumber evidence="3">1.7.2.5</ecNumber>
    </submittedName>
</protein>
<keyword evidence="1" id="KW-0812">Transmembrane</keyword>
<feature type="transmembrane region" description="Helical" evidence="1">
    <location>
        <begin position="369"/>
        <end position="393"/>
    </location>
</feature>
<dbReference type="Pfam" id="PF00115">
    <property type="entry name" value="COX1"/>
    <property type="match status" value="1"/>
</dbReference>
<dbReference type="GO" id="GO:0016966">
    <property type="term" value="F:nitric oxide reductase activity"/>
    <property type="evidence" value="ECO:0007669"/>
    <property type="project" value="UniProtKB-EC"/>
</dbReference>
<feature type="transmembrane region" description="Helical" evidence="1">
    <location>
        <begin position="7"/>
        <end position="26"/>
    </location>
</feature>
<feature type="transmembrane region" description="Helical" evidence="1">
    <location>
        <begin position="413"/>
        <end position="434"/>
    </location>
</feature>